<dbReference type="AlphaFoldDB" id="A0A5J4W1C2"/>
<gene>
    <name evidence="1" type="ORF">EZS28_016033</name>
</gene>
<evidence type="ECO:0000313" key="1">
    <source>
        <dbReference type="EMBL" id="KAA6388440.1"/>
    </source>
</evidence>
<reference evidence="1 2" key="1">
    <citation type="submission" date="2019-03" db="EMBL/GenBank/DDBJ databases">
        <title>Single cell metagenomics reveals metabolic interactions within the superorganism composed of flagellate Streblomastix strix and complex community of Bacteroidetes bacteria on its surface.</title>
        <authorList>
            <person name="Treitli S.C."/>
            <person name="Kolisko M."/>
            <person name="Husnik F."/>
            <person name="Keeling P."/>
            <person name="Hampl V."/>
        </authorList>
    </citation>
    <scope>NUCLEOTIDE SEQUENCE [LARGE SCALE GENOMIC DNA]</scope>
    <source>
        <strain evidence="1">ST1C</strain>
    </source>
</reference>
<organism evidence="1 2">
    <name type="scientific">Streblomastix strix</name>
    <dbReference type="NCBI Taxonomy" id="222440"/>
    <lineage>
        <taxon>Eukaryota</taxon>
        <taxon>Metamonada</taxon>
        <taxon>Preaxostyla</taxon>
        <taxon>Oxymonadida</taxon>
        <taxon>Streblomastigidae</taxon>
        <taxon>Streblomastix</taxon>
    </lineage>
</organism>
<evidence type="ECO:0000313" key="2">
    <source>
        <dbReference type="Proteomes" id="UP000324800"/>
    </source>
</evidence>
<protein>
    <submittedName>
        <fullName evidence="1">Uncharacterized protein</fullName>
    </submittedName>
</protein>
<dbReference type="EMBL" id="SNRW01003982">
    <property type="protein sequence ID" value="KAA6388440.1"/>
    <property type="molecule type" value="Genomic_DNA"/>
</dbReference>
<accession>A0A5J4W1C2</accession>
<name>A0A5J4W1C2_9EUKA</name>
<sequence>MVLTIYETSFSQKVVTLSIPQDIRPTLEKQYLPLQEISLSQGSAYPTNVLLRINGPTDVNGQDCFATCDITCCQAPLGRLRLNFVVYSLTV</sequence>
<proteinExistence type="predicted"/>
<comment type="caution">
    <text evidence="1">The sequence shown here is derived from an EMBL/GenBank/DDBJ whole genome shotgun (WGS) entry which is preliminary data.</text>
</comment>
<dbReference type="Proteomes" id="UP000324800">
    <property type="component" value="Unassembled WGS sequence"/>
</dbReference>